<dbReference type="KEGG" id="bhc:JFL75_06735"/>
<keyword evidence="2" id="KW-1185">Reference proteome</keyword>
<gene>
    <name evidence="1" type="ORF">JFL75_06735</name>
</gene>
<organism evidence="1 2">
    <name type="scientific">Breznakiella homolactica</name>
    <dbReference type="NCBI Taxonomy" id="2798577"/>
    <lineage>
        <taxon>Bacteria</taxon>
        <taxon>Pseudomonadati</taxon>
        <taxon>Spirochaetota</taxon>
        <taxon>Spirochaetia</taxon>
        <taxon>Spirochaetales</taxon>
        <taxon>Breznakiellaceae</taxon>
        <taxon>Breznakiella</taxon>
    </lineage>
</organism>
<dbReference type="EMBL" id="CP067089">
    <property type="protein sequence ID" value="QQO10606.1"/>
    <property type="molecule type" value="Genomic_DNA"/>
</dbReference>
<accession>A0A7T7XQF5</accession>
<dbReference type="RefSeq" id="WP_215627911.1">
    <property type="nucleotide sequence ID" value="NZ_CP067089.2"/>
</dbReference>
<dbReference type="AlphaFoldDB" id="A0A7T7XQF5"/>
<dbReference type="Proteomes" id="UP000595917">
    <property type="component" value="Chromosome"/>
</dbReference>
<name>A0A7T7XQF5_9SPIR</name>
<evidence type="ECO:0000313" key="2">
    <source>
        <dbReference type="Proteomes" id="UP000595917"/>
    </source>
</evidence>
<evidence type="ECO:0000313" key="1">
    <source>
        <dbReference type="EMBL" id="QQO10606.1"/>
    </source>
</evidence>
<protein>
    <submittedName>
        <fullName evidence="1">Uncharacterized protein</fullName>
    </submittedName>
</protein>
<sequence length="169" mass="20516">MKDLTYRFKPPKKEDTKKWETIKYLLGHGFYFQHIYDYENGKMAEYPQNIKDAEVFAEKNNAERILLFRIFDEINSYPEKMTIEQEIKIMQGLENVQLWQILNEKEKFMAILKKIIRSHKNIQNKKDDDRIITERGIFKKWLNANIHFFKENDKEDIFQIIKILSADCM</sequence>
<reference evidence="1" key="1">
    <citation type="submission" date="2021-01" db="EMBL/GenBank/DDBJ databases">
        <title>Description of Breznakiella homolactica.</title>
        <authorList>
            <person name="Song Y."/>
            <person name="Brune A."/>
        </authorList>
    </citation>
    <scope>NUCLEOTIDE SEQUENCE</scope>
    <source>
        <strain evidence="1">RmG30</strain>
    </source>
</reference>
<proteinExistence type="predicted"/>